<dbReference type="GO" id="GO:0017111">
    <property type="term" value="F:ribonucleoside triphosphate phosphatase activity"/>
    <property type="evidence" value="ECO:0007669"/>
    <property type="project" value="TreeGrafter"/>
</dbReference>
<dbReference type="InterPro" id="IPR000407">
    <property type="entry name" value="GDA1_CD39_NTPase"/>
</dbReference>
<feature type="compositionally biased region" description="Basic and acidic residues" evidence="5">
    <location>
        <begin position="249"/>
        <end position="264"/>
    </location>
</feature>
<dbReference type="GO" id="GO:0045134">
    <property type="term" value="F:UDP phosphatase activity"/>
    <property type="evidence" value="ECO:0007669"/>
    <property type="project" value="TreeGrafter"/>
</dbReference>
<dbReference type="PANTHER" id="PTHR11782:SF121">
    <property type="entry name" value="NUCLEOSIDE-DIPHOSPHATASE MIG-23"/>
    <property type="match status" value="1"/>
</dbReference>
<keyword evidence="4" id="KW-0547">Nucleotide-binding</keyword>
<evidence type="ECO:0000256" key="2">
    <source>
        <dbReference type="ARBA" id="ARBA00022801"/>
    </source>
</evidence>
<feature type="region of interest" description="Disordered" evidence="5">
    <location>
        <begin position="523"/>
        <end position="547"/>
    </location>
</feature>
<evidence type="ECO:0000313" key="7">
    <source>
        <dbReference type="Proteomes" id="UP001218188"/>
    </source>
</evidence>
<dbReference type="CDD" id="cd24003">
    <property type="entry name" value="ASKHA_NBD_GDA1_CD39_NTPase"/>
    <property type="match status" value="1"/>
</dbReference>
<dbReference type="EMBL" id="JARJCM010000004">
    <property type="protein sequence ID" value="KAJ7045831.1"/>
    <property type="molecule type" value="Genomic_DNA"/>
</dbReference>
<dbReference type="Proteomes" id="UP001218188">
    <property type="component" value="Unassembled WGS sequence"/>
</dbReference>
<comment type="similarity">
    <text evidence="1">Belongs to the GDA1/CD39 NTPase family.</text>
</comment>
<feature type="region of interest" description="Disordered" evidence="5">
    <location>
        <begin position="249"/>
        <end position="308"/>
    </location>
</feature>
<dbReference type="Gene3D" id="3.30.420.150">
    <property type="entry name" value="Exopolyphosphatase. Domain 2"/>
    <property type="match status" value="1"/>
</dbReference>
<evidence type="ECO:0000256" key="1">
    <source>
        <dbReference type="ARBA" id="ARBA00009283"/>
    </source>
</evidence>
<dbReference type="AlphaFoldDB" id="A0AAD6XF88"/>
<dbReference type="Gene3D" id="3.30.420.40">
    <property type="match status" value="1"/>
</dbReference>
<evidence type="ECO:0000256" key="4">
    <source>
        <dbReference type="PIRSR" id="PIRSR600407-2"/>
    </source>
</evidence>
<organism evidence="6 7">
    <name type="scientific">Mycena alexandri</name>
    <dbReference type="NCBI Taxonomy" id="1745969"/>
    <lineage>
        <taxon>Eukaryota</taxon>
        <taxon>Fungi</taxon>
        <taxon>Dikarya</taxon>
        <taxon>Basidiomycota</taxon>
        <taxon>Agaricomycotina</taxon>
        <taxon>Agaricomycetes</taxon>
        <taxon>Agaricomycetidae</taxon>
        <taxon>Agaricales</taxon>
        <taxon>Marasmiineae</taxon>
        <taxon>Mycenaceae</taxon>
        <taxon>Mycena</taxon>
    </lineage>
</organism>
<dbReference type="GO" id="GO:0006256">
    <property type="term" value="P:UDP catabolic process"/>
    <property type="evidence" value="ECO:0007669"/>
    <property type="project" value="TreeGrafter"/>
</dbReference>
<feature type="compositionally biased region" description="Low complexity" evidence="5">
    <location>
        <begin position="582"/>
        <end position="593"/>
    </location>
</feature>
<name>A0AAD6XF88_9AGAR</name>
<evidence type="ECO:0000313" key="6">
    <source>
        <dbReference type="EMBL" id="KAJ7045831.1"/>
    </source>
</evidence>
<dbReference type="GO" id="GO:0005524">
    <property type="term" value="F:ATP binding"/>
    <property type="evidence" value="ECO:0007669"/>
    <property type="project" value="UniProtKB-KW"/>
</dbReference>
<evidence type="ECO:0000256" key="5">
    <source>
        <dbReference type="SAM" id="MobiDB-lite"/>
    </source>
</evidence>
<dbReference type="GO" id="GO:0004382">
    <property type="term" value="F:GDP phosphatase activity"/>
    <property type="evidence" value="ECO:0007669"/>
    <property type="project" value="TreeGrafter"/>
</dbReference>
<keyword evidence="4" id="KW-0067">ATP-binding</keyword>
<dbReference type="GO" id="GO:0005794">
    <property type="term" value="C:Golgi apparatus"/>
    <property type="evidence" value="ECO:0007669"/>
    <property type="project" value="TreeGrafter"/>
</dbReference>
<feature type="compositionally biased region" description="Basic and acidic residues" evidence="5">
    <location>
        <begin position="536"/>
        <end position="547"/>
    </location>
</feature>
<protein>
    <submittedName>
        <fullName evidence="6">Nucleoside phosphatase family-domain-containing protein</fullName>
    </submittedName>
</protein>
<gene>
    <name evidence="6" type="ORF">C8F04DRAFT_1066335</name>
</gene>
<comment type="caution">
    <text evidence="6">The sequence shown here is derived from an EMBL/GenBank/DDBJ whole genome shotgun (WGS) entry which is preliminary data.</text>
</comment>
<keyword evidence="7" id="KW-1185">Reference proteome</keyword>
<dbReference type="Pfam" id="PF01150">
    <property type="entry name" value="GDA1_CD39"/>
    <property type="match status" value="1"/>
</dbReference>
<feature type="active site" description="Proton acceptor" evidence="3">
    <location>
        <position position="156"/>
    </location>
</feature>
<feature type="compositionally biased region" description="Polar residues" evidence="5">
    <location>
        <begin position="265"/>
        <end position="279"/>
    </location>
</feature>
<reference evidence="6" key="1">
    <citation type="submission" date="2023-03" db="EMBL/GenBank/DDBJ databases">
        <title>Massive genome expansion in bonnet fungi (Mycena s.s.) driven by repeated elements and novel gene families across ecological guilds.</title>
        <authorList>
            <consortium name="Lawrence Berkeley National Laboratory"/>
            <person name="Harder C.B."/>
            <person name="Miyauchi S."/>
            <person name="Viragh M."/>
            <person name="Kuo A."/>
            <person name="Thoen E."/>
            <person name="Andreopoulos B."/>
            <person name="Lu D."/>
            <person name="Skrede I."/>
            <person name="Drula E."/>
            <person name="Henrissat B."/>
            <person name="Morin E."/>
            <person name="Kohler A."/>
            <person name="Barry K."/>
            <person name="LaButti K."/>
            <person name="Morin E."/>
            <person name="Salamov A."/>
            <person name="Lipzen A."/>
            <person name="Mereny Z."/>
            <person name="Hegedus B."/>
            <person name="Baldrian P."/>
            <person name="Stursova M."/>
            <person name="Weitz H."/>
            <person name="Taylor A."/>
            <person name="Grigoriev I.V."/>
            <person name="Nagy L.G."/>
            <person name="Martin F."/>
            <person name="Kauserud H."/>
        </authorList>
    </citation>
    <scope>NUCLEOTIDE SEQUENCE</scope>
    <source>
        <strain evidence="6">CBHHK200</strain>
    </source>
</reference>
<evidence type="ECO:0000256" key="3">
    <source>
        <dbReference type="PIRSR" id="PIRSR600407-1"/>
    </source>
</evidence>
<dbReference type="PANTHER" id="PTHR11782">
    <property type="entry name" value="ADENOSINE/GUANOSINE DIPHOSPHATASE"/>
    <property type="match status" value="1"/>
</dbReference>
<feature type="binding site" evidence="4">
    <location>
        <begin position="189"/>
        <end position="193"/>
    </location>
    <ligand>
        <name>ATP</name>
        <dbReference type="ChEBI" id="CHEBI:30616"/>
    </ligand>
</feature>
<dbReference type="GO" id="GO:0046036">
    <property type="term" value="P:CTP metabolic process"/>
    <property type="evidence" value="ECO:0007669"/>
    <property type="project" value="TreeGrafter"/>
</dbReference>
<feature type="compositionally biased region" description="Polar residues" evidence="5">
    <location>
        <begin position="604"/>
        <end position="616"/>
    </location>
</feature>
<proteinExistence type="inferred from homology"/>
<dbReference type="GO" id="GO:0016020">
    <property type="term" value="C:membrane"/>
    <property type="evidence" value="ECO:0007669"/>
    <property type="project" value="TreeGrafter"/>
</dbReference>
<keyword evidence="2" id="KW-0378">Hydrolase</keyword>
<accession>A0AAD6XF88</accession>
<sequence>MPDPTIRGKFLDLLTKEELNIPSRPVIIVDAGSSGTRLFVYLVSKEWKAESTVNSGAVNSQGPKEPPKIHMVFPWKIDGGIAEQKDVKPYLEKIICQVENFFGHIPRDVPLYMLGTAGMRDLEEEVMLKLEKEIREYLKLRGFQHAVYETISGEEEAAYGWIAANWSLGTFVELKQQSPQKYGYLEMGGASAQIAFLPHKYELTPEQLGDGDITRVTLGGVDFDLFLKTYDFGSAKAWKEYEKEVISDAKEKKTGGTNSSDHRINSTGGDLQSSGSQKKIASYDDPDSPGGRNWGKPDGDSFHGTGDFQSSRFQKKVQRVINRLAPPQHARGSRLLDEDLIKTLKRRRFLGGANFYYSTRTVFGRDIDGKPKQGLFSFNEYDAEVNRTTMLSWPLLKLRLRSDESPEPRSDDDIVGRAWFVAAWMKCVLAEGFGFDLVDQAVDSEHELSFRPYHGPAGEGLTWTLGKAVQFVTGDVKIKPLTLDDITAKHEQAQIDVMNEKATRCQELAWDYLSIRCSLEKSDKTGDVEDEEGDAKDDAKDDVKDKERAERLDELARAALATAWSMYRQQAAKLQQQAAKLRQQVAEQQQPEAAKLRNDDPNGELSSTEEQPSSLDKQLTAVEGLLGQISQLASPEQKLSREEEQLKAVEKLRNKVDDGAAAVVAKKDVAVDFKRTALQEAIKEFGTKQA</sequence>
<feature type="region of interest" description="Disordered" evidence="5">
    <location>
        <begin position="582"/>
        <end position="616"/>
    </location>
</feature>